<evidence type="ECO:0000313" key="11">
    <source>
        <dbReference type="Proteomes" id="UP000815846"/>
    </source>
</evidence>
<comment type="similarity">
    <text evidence="2 7">Belongs to the class-D beta-lactamase family.</text>
</comment>
<comment type="caution">
    <text evidence="10">The sequence shown here is derived from an EMBL/GenBank/DDBJ whole genome shotgun (WGS) entry which is preliminary data.</text>
</comment>
<dbReference type="Pfam" id="PF00905">
    <property type="entry name" value="Transpeptidase"/>
    <property type="match status" value="1"/>
</dbReference>
<dbReference type="SUPFAM" id="SSF56601">
    <property type="entry name" value="beta-lactamase/transpeptidase-like"/>
    <property type="match status" value="1"/>
</dbReference>
<evidence type="ECO:0000259" key="9">
    <source>
        <dbReference type="Pfam" id="PF00905"/>
    </source>
</evidence>
<dbReference type="Proteomes" id="UP000815846">
    <property type="component" value="Unassembled WGS sequence"/>
</dbReference>
<keyword evidence="5 7" id="KW-0378">Hydrolase</keyword>
<gene>
    <name evidence="10" type="ORF">CWS31_011285</name>
</gene>
<name>A0ABY3MVJ7_9GAMM</name>
<feature type="domain" description="Penicillin-binding protein transpeptidase" evidence="9">
    <location>
        <begin position="80"/>
        <end position="291"/>
    </location>
</feature>
<evidence type="ECO:0000256" key="7">
    <source>
        <dbReference type="RuleBase" id="RU361140"/>
    </source>
</evidence>
<comment type="catalytic activity">
    <reaction evidence="1 7">
        <text>a beta-lactam + H2O = a substituted beta-amino acid</text>
        <dbReference type="Rhea" id="RHEA:20401"/>
        <dbReference type="ChEBI" id="CHEBI:15377"/>
        <dbReference type="ChEBI" id="CHEBI:35627"/>
        <dbReference type="ChEBI" id="CHEBI:140347"/>
        <dbReference type="EC" id="3.5.2.6"/>
    </reaction>
</comment>
<dbReference type="EC" id="3.5.2.6" evidence="3 7"/>
<protein>
    <recommendedName>
        <fullName evidence="3 7">Beta-lactamase</fullName>
        <ecNumber evidence="3 7">3.5.2.6</ecNumber>
    </recommendedName>
</protein>
<accession>A0ABY3MVJ7</accession>
<evidence type="ECO:0000313" key="10">
    <source>
        <dbReference type="EMBL" id="TYK65236.1"/>
    </source>
</evidence>
<proteinExistence type="inferred from homology"/>
<feature type="chain" id="PRO_5046603626" description="Beta-lactamase" evidence="8">
    <location>
        <begin position="26"/>
        <end position="312"/>
    </location>
</feature>
<evidence type="ECO:0000256" key="4">
    <source>
        <dbReference type="ARBA" id="ARBA00022729"/>
    </source>
</evidence>
<keyword evidence="4 8" id="KW-0732">Signal</keyword>
<evidence type="ECO:0000256" key="1">
    <source>
        <dbReference type="ARBA" id="ARBA00001526"/>
    </source>
</evidence>
<dbReference type="PROSITE" id="PS00337">
    <property type="entry name" value="BETA_LACTAMASE_D"/>
    <property type="match status" value="1"/>
</dbReference>
<dbReference type="InterPro" id="IPR002137">
    <property type="entry name" value="Beta-lactam_class-D_AS"/>
</dbReference>
<dbReference type="InterPro" id="IPR012338">
    <property type="entry name" value="Beta-lactam/transpept-like"/>
</dbReference>
<reference evidence="10 11" key="1">
    <citation type="submission" date="2019-08" db="EMBL/GenBank/DDBJ databases">
        <title>Microbe sample from Colwellia echini.</title>
        <authorList>
            <person name="Christiansen L."/>
            <person name="Pathiraja D."/>
            <person name="Schultz-Johansen M."/>
            <person name="Choi I.-G."/>
            <person name="Stougaard P."/>
        </authorList>
    </citation>
    <scope>NUCLEOTIDE SEQUENCE [LARGE SCALE GENOMIC DNA]</scope>
    <source>
        <strain evidence="10 11">A3</strain>
    </source>
</reference>
<evidence type="ECO:0000256" key="6">
    <source>
        <dbReference type="ARBA" id="ARBA00023251"/>
    </source>
</evidence>
<evidence type="ECO:0000256" key="5">
    <source>
        <dbReference type="ARBA" id="ARBA00022801"/>
    </source>
</evidence>
<dbReference type="Gene3D" id="3.40.710.10">
    <property type="entry name" value="DD-peptidase/beta-lactamase superfamily"/>
    <property type="match status" value="1"/>
</dbReference>
<sequence length="312" mass="35024">MKKNINIFSIISTLVLSGFTTSLLASDKLCLASNNDCTFVLLSENISETVSEIIDENLNARTGDSSEKVMQTSSVSEANEILSIVNEARAKERLSPFSTFKIPNSLIALDSKLITSAKQSLTYDKEKYPTEAWWPSTWQLSEYNLAAAFKFSIVPIYRQIATDIGEETMKTYIENFTYGNEDISSGLDNFWLNGSLKISAIEQIEFLQKLNQGHLGVSQQSLDTLKAIMLVETTDNYLLYAKTGTGTIDNMVNDETKSSTLKLGWYVGFVENSQGVHYFAFNFSRNSYNNMNTERIEIVRNHLRKAGVIDQP</sequence>
<feature type="signal peptide" evidence="8">
    <location>
        <begin position="1"/>
        <end position="25"/>
    </location>
</feature>
<dbReference type="EMBL" id="PJAI02000012">
    <property type="protein sequence ID" value="TYK65236.1"/>
    <property type="molecule type" value="Genomic_DNA"/>
</dbReference>
<organism evidence="10 11">
    <name type="scientific">Colwellia echini</name>
    <dbReference type="NCBI Taxonomy" id="1982103"/>
    <lineage>
        <taxon>Bacteria</taxon>
        <taxon>Pseudomonadati</taxon>
        <taxon>Pseudomonadota</taxon>
        <taxon>Gammaproteobacteria</taxon>
        <taxon>Alteromonadales</taxon>
        <taxon>Colwelliaceae</taxon>
        <taxon>Colwellia</taxon>
    </lineage>
</organism>
<evidence type="ECO:0000256" key="8">
    <source>
        <dbReference type="SAM" id="SignalP"/>
    </source>
</evidence>
<dbReference type="RefSeq" id="WP_101345666.1">
    <property type="nucleotide sequence ID" value="NZ_PJAI02000012.1"/>
</dbReference>
<evidence type="ECO:0000256" key="2">
    <source>
        <dbReference type="ARBA" id="ARBA00007898"/>
    </source>
</evidence>
<keyword evidence="6 7" id="KW-0046">Antibiotic resistance</keyword>
<keyword evidence="11" id="KW-1185">Reference proteome</keyword>
<dbReference type="InterPro" id="IPR001460">
    <property type="entry name" value="PCN-bd_Tpept"/>
</dbReference>
<evidence type="ECO:0000256" key="3">
    <source>
        <dbReference type="ARBA" id="ARBA00012865"/>
    </source>
</evidence>